<feature type="transmembrane region" description="Helical" evidence="9">
    <location>
        <begin position="129"/>
        <end position="154"/>
    </location>
</feature>
<keyword evidence="4 9" id="KW-0812">Transmembrane</keyword>
<dbReference type="Pfam" id="PF00324">
    <property type="entry name" value="AA_permease"/>
    <property type="match status" value="1"/>
</dbReference>
<protein>
    <submittedName>
        <fullName evidence="11">Tat1p</fullName>
    </submittedName>
</protein>
<dbReference type="PANTHER" id="PTHR43341:SF24">
    <property type="entry name" value="VALINE_TYROSINE_TRYPTOPHAN AMINO-ACID PERMEASE 1"/>
    <property type="match status" value="1"/>
</dbReference>
<dbReference type="HOGENOM" id="CLU_007946_12_0_1"/>
<dbReference type="NCBIfam" id="TIGR00913">
    <property type="entry name" value="2A0310"/>
    <property type="match status" value="1"/>
</dbReference>
<evidence type="ECO:0000256" key="2">
    <source>
        <dbReference type="ARBA" id="ARBA00006983"/>
    </source>
</evidence>
<dbReference type="EMBL" id="ALIE01000007">
    <property type="protein sequence ID" value="EJS44800.1"/>
    <property type="molecule type" value="Genomic_DNA"/>
</dbReference>
<dbReference type="Proteomes" id="UP000006968">
    <property type="component" value="Chromosome II"/>
</dbReference>
<comment type="subcellular location">
    <subcellularLocation>
        <location evidence="1">Membrane</location>
        <topology evidence="1">Multi-pass membrane protein</topology>
    </subcellularLocation>
</comment>
<evidence type="ECO:0000313" key="12">
    <source>
        <dbReference type="Proteomes" id="UP000006968"/>
    </source>
</evidence>
<feature type="transmembrane region" description="Helical" evidence="9">
    <location>
        <begin position="99"/>
        <end position="117"/>
    </location>
</feature>
<dbReference type="PROSITE" id="PS00218">
    <property type="entry name" value="AMINO_ACID_PERMEASE_1"/>
    <property type="match status" value="1"/>
</dbReference>
<keyword evidence="6 9" id="KW-1133">Transmembrane helix</keyword>
<feature type="compositionally biased region" description="Basic and acidic residues" evidence="8">
    <location>
        <begin position="21"/>
        <end position="31"/>
    </location>
</feature>
<dbReference type="InterPro" id="IPR004841">
    <property type="entry name" value="AA-permease/SLC12A_dom"/>
</dbReference>
<feature type="transmembrane region" description="Helical" evidence="9">
    <location>
        <begin position="321"/>
        <end position="342"/>
    </location>
</feature>
<dbReference type="InterPro" id="IPR050524">
    <property type="entry name" value="APC_YAT"/>
</dbReference>
<feature type="transmembrane region" description="Helical" evidence="9">
    <location>
        <begin position="422"/>
        <end position="441"/>
    </location>
</feature>
<feature type="transmembrane region" description="Helical" evidence="9">
    <location>
        <begin position="494"/>
        <end position="518"/>
    </location>
</feature>
<dbReference type="OrthoDB" id="3900342at2759"/>
<keyword evidence="7 9" id="KW-0472">Membrane</keyword>
<evidence type="ECO:0000256" key="4">
    <source>
        <dbReference type="ARBA" id="ARBA00022692"/>
    </source>
</evidence>
<comment type="caution">
    <text evidence="11">The sequence shown here is derived from an EMBL/GenBank/DDBJ whole genome shotgun (WGS) entry which is preliminary data.</text>
</comment>
<feature type="compositionally biased region" description="Polar residues" evidence="8">
    <location>
        <begin position="45"/>
        <end position="54"/>
    </location>
</feature>
<dbReference type="FunFam" id="1.20.1740.10:FF:000017">
    <property type="entry name" value="Amino acid permease"/>
    <property type="match status" value="1"/>
</dbReference>
<feature type="domain" description="Amino acid permease/ SLC12A" evidence="10">
    <location>
        <begin position="98"/>
        <end position="559"/>
    </location>
</feature>
<sequence length="619" mass="68633">MNDSDSFLADEAGVAPLSYGLHERDHTEKQKRGFTVTEKQEEGTEQQVKAQSTDSKPRLRNKCKKFFDSFKRQLPADQNFELESQERNNLTKSIKSRHLVMISLGTGIGTGLLVGNGQVLGTAGPAGLVLGYGIASIMLYCIIQAAGELGLCYAGLTGNYTRYSSILVDPSLGFAVSVVYTIQWLTVLPLQLVTAAMTVKYWTSVNADIFVAVAFIFVIIINLFGSRGYAEAEFIFNICKILMVIGFVILAIIINCGGAGDRRYIGTEYWHNPGPFAHGFKGVCTVFCYAAFSYGGIEVLLLSAAEQENPRKSIPNACKKVVYRILLIYMLTTILICFLVPYNSDELLGSGSSSGSHASPFVIAVASHGVKVVPHFINAVILISVISVANSSLYSAPRLLLSLAEQGILPKFLAYVDRRGRPLLCFLISLAFGCIGFVATSDAEEQVFTWLLAISSLSQLFIWMAMSLSHIRFRDAMAKQGRSMNEVGYKAQTGYWGSWLAVIIALFFLVCQFWVAIAPVSKNGKLDAKVFFQNYLAMPIVLFAYFGHKVYFKSWRFWIPADEIDLSLHRTIYVPPTLTETDKIDNDEDIEEYETSESSENPNSSTSRKFFKRAVNFWC</sequence>
<dbReference type="GO" id="GO:0015171">
    <property type="term" value="F:amino acid transmembrane transporter activity"/>
    <property type="evidence" value="ECO:0007669"/>
    <property type="project" value="TreeGrafter"/>
</dbReference>
<organism evidence="11 12">
    <name type="scientific">Saccharomyces arboricola (strain H-6 / AS 2.3317 / CBS 10644)</name>
    <name type="common">Yeast</name>
    <dbReference type="NCBI Taxonomy" id="1160507"/>
    <lineage>
        <taxon>Eukaryota</taxon>
        <taxon>Fungi</taxon>
        <taxon>Dikarya</taxon>
        <taxon>Ascomycota</taxon>
        <taxon>Saccharomycotina</taxon>
        <taxon>Saccharomycetes</taxon>
        <taxon>Saccharomycetales</taxon>
        <taxon>Saccharomycetaceae</taxon>
        <taxon>Saccharomyces</taxon>
    </lineage>
</organism>
<gene>
    <name evidence="11" type="ORF">SU7_0171</name>
</gene>
<dbReference type="GO" id="GO:0016020">
    <property type="term" value="C:membrane"/>
    <property type="evidence" value="ECO:0007669"/>
    <property type="project" value="UniProtKB-SubCell"/>
</dbReference>
<keyword evidence="5" id="KW-0029">Amino-acid transport</keyword>
<dbReference type="PANTHER" id="PTHR43341">
    <property type="entry name" value="AMINO ACID PERMEASE"/>
    <property type="match status" value="1"/>
</dbReference>
<evidence type="ECO:0000256" key="3">
    <source>
        <dbReference type="ARBA" id="ARBA00022448"/>
    </source>
</evidence>
<feature type="transmembrane region" description="Helical" evidence="9">
    <location>
        <begin position="237"/>
        <end position="260"/>
    </location>
</feature>
<dbReference type="Gene3D" id="1.20.1740.10">
    <property type="entry name" value="Amino acid/polyamine transporter I"/>
    <property type="match status" value="1"/>
</dbReference>
<comment type="similarity">
    <text evidence="2">Belongs to the amino acid-polyamine-organocation (APC) superfamily. YAT (TC 2.A.3.10) family.</text>
</comment>
<dbReference type="InterPro" id="IPR004762">
    <property type="entry name" value="Amino_acid_permease_fungi"/>
</dbReference>
<dbReference type="PIRSF" id="PIRSF006060">
    <property type="entry name" value="AA_transporter"/>
    <property type="match status" value="1"/>
</dbReference>
<feature type="transmembrane region" description="Helical" evidence="9">
    <location>
        <begin position="530"/>
        <end position="547"/>
    </location>
</feature>
<feature type="transmembrane region" description="Helical" evidence="9">
    <location>
        <begin position="280"/>
        <end position="301"/>
    </location>
</feature>
<evidence type="ECO:0000256" key="9">
    <source>
        <dbReference type="SAM" id="Phobius"/>
    </source>
</evidence>
<evidence type="ECO:0000256" key="7">
    <source>
        <dbReference type="ARBA" id="ARBA00023136"/>
    </source>
</evidence>
<keyword evidence="12" id="KW-1185">Reference proteome</keyword>
<evidence type="ECO:0000256" key="1">
    <source>
        <dbReference type="ARBA" id="ARBA00004141"/>
    </source>
</evidence>
<evidence type="ECO:0000259" key="10">
    <source>
        <dbReference type="Pfam" id="PF00324"/>
    </source>
</evidence>
<feature type="transmembrane region" description="Helical" evidence="9">
    <location>
        <begin position="166"/>
        <end position="185"/>
    </location>
</feature>
<proteinExistence type="inferred from homology"/>
<accession>J8PRN1</accession>
<evidence type="ECO:0000256" key="8">
    <source>
        <dbReference type="SAM" id="MobiDB-lite"/>
    </source>
</evidence>
<name>J8PRN1_SACAR</name>
<feature type="transmembrane region" description="Helical" evidence="9">
    <location>
        <begin position="447"/>
        <end position="473"/>
    </location>
</feature>
<evidence type="ECO:0000313" key="11">
    <source>
        <dbReference type="EMBL" id="EJS44800.1"/>
    </source>
</evidence>
<reference evidence="11 12" key="1">
    <citation type="journal article" date="2013" name="BMC Genomics">
        <title>High quality de novo sequencing and assembly of the Saccharomyces arboricolus genome.</title>
        <authorList>
            <person name="Liti G."/>
            <person name="Nguyen Ba A.N."/>
            <person name="Blythe M."/>
            <person name="Mueller C.A."/>
            <person name="Bergstroem A."/>
            <person name="Cubillos F.A."/>
            <person name="Dafhnis-Calas F."/>
            <person name="Khoshraftar S."/>
            <person name="Malla S."/>
            <person name="Mehta N."/>
            <person name="Siow C.C."/>
            <person name="Warringer J."/>
            <person name="Moses A.M."/>
            <person name="Louis E.J."/>
            <person name="Nieduszynski C.A."/>
        </authorList>
    </citation>
    <scope>NUCLEOTIDE SEQUENCE [LARGE SCALE GENOMIC DNA]</scope>
    <source>
        <strain evidence="12">H-6 / AS 2.3317 / CBS 10644</strain>
    </source>
</reference>
<keyword evidence="3" id="KW-0813">Transport</keyword>
<feature type="region of interest" description="Disordered" evidence="8">
    <location>
        <begin position="18"/>
        <end position="56"/>
    </location>
</feature>
<dbReference type="AlphaFoldDB" id="J8PRN1"/>
<evidence type="ECO:0000256" key="5">
    <source>
        <dbReference type="ARBA" id="ARBA00022970"/>
    </source>
</evidence>
<evidence type="ECO:0000256" key="6">
    <source>
        <dbReference type="ARBA" id="ARBA00022989"/>
    </source>
</evidence>
<feature type="transmembrane region" description="Helical" evidence="9">
    <location>
        <begin position="205"/>
        <end position="225"/>
    </location>
</feature>
<feature type="transmembrane region" description="Helical" evidence="9">
    <location>
        <begin position="376"/>
        <end position="401"/>
    </location>
</feature>
<dbReference type="InterPro" id="IPR004840">
    <property type="entry name" value="Amino_acid_permease_CS"/>
</dbReference>